<organism evidence="1 2">
    <name type="scientific">Petrolisthes cinctipes</name>
    <name type="common">Flat porcelain crab</name>
    <dbReference type="NCBI Taxonomy" id="88211"/>
    <lineage>
        <taxon>Eukaryota</taxon>
        <taxon>Metazoa</taxon>
        <taxon>Ecdysozoa</taxon>
        <taxon>Arthropoda</taxon>
        <taxon>Crustacea</taxon>
        <taxon>Multicrustacea</taxon>
        <taxon>Malacostraca</taxon>
        <taxon>Eumalacostraca</taxon>
        <taxon>Eucarida</taxon>
        <taxon>Decapoda</taxon>
        <taxon>Pleocyemata</taxon>
        <taxon>Anomura</taxon>
        <taxon>Galatheoidea</taxon>
        <taxon>Porcellanidae</taxon>
        <taxon>Petrolisthes</taxon>
    </lineage>
</organism>
<evidence type="ECO:0000313" key="1">
    <source>
        <dbReference type="EMBL" id="KAK3875107.1"/>
    </source>
</evidence>
<comment type="caution">
    <text evidence="1">The sequence shown here is derived from an EMBL/GenBank/DDBJ whole genome shotgun (WGS) entry which is preliminary data.</text>
</comment>
<dbReference type="Proteomes" id="UP001286313">
    <property type="component" value="Unassembled WGS sequence"/>
</dbReference>
<accession>A0AAE1KKQ6</accession>
<dbReference type="AlphaFoldDB" id="A0AAE1KKQ6"/>
<name>A0AAE1KKQ6_PETCI</name>
<sequence length="90" mass="9724">MTPPLPLPRPLSAAPRPFLALSSSSPIASTPTVPLTAYPSTPSRPHFLLPLHASSNITPVFVSKFQISRARTTFALLSNSRSLARVFSHF</sequence>
<keyword evidence="2" id="KW-1185">Reference proteome</keyword>
<protein>
    <submittedName>
        <fullName evidence="1">Uncharacterized protein</fullName>
    </submittedName>
</protein>
<reference evidence="1" key="1">
    <citation type="submission" date="2023-10" db="EMBL/GenBank/DDBJ databases">
        <title>Genome assemblies of two species of porcelain crab, Petrolisthes cinctipes and Petrolisthes manimaculis (Anomura: Porcellanidae).</title>
        <authorList>
            <person name="Angst P."/>
        </authorList>
    </citation>
    <scope>NUCLEOTIDE SEQUENCE</scope>
    <source>
        <strain evidence="1">PB745_01</strain>
        <tissue evidence="1">Gill</tissue>
    </source>
</reference>
<evidence type="ECO:0000313" key="2">
    <source>
        <dbReference type="Proteomes" id="UP001286313"/>
    </source>
</evidence>
<proteinExistence type="predicted"/>
<dbReference type="EMBL" id="JAWQEG010002012">
    <property type="protein sequence ID" value="KAK3875107.1"/>
    <property type="molecule type" value="Genomic_DNA"/>
</dbReference>
<gene>
    <name evidence="1" type="ORF">Pcinc_020026</name>
</gene>